<proteinExistence type="predicted"/>
<reference evidence="2 3" key="1">
    <citation type="submission" date="2022-06" db="EMBL/GenBank/DDBJ databases">
        <title>Rhizosaccharibacter gen. nov. sp. nov. KSS12, endophytic bacteria isolated from sugarcane.</title>
        <authorList>
            <person name="Pitiwittayakul N."/>
        </authorList>
    </citation>
    <scope>NUCLEOTIDE SEQUENCE [LARGE SCALE GENOMIC DNA]</scope>
    <source>
        <strain evidence="2 3">KSS12</strain>
    </source>
</reference>
<name>A0ABT1W4I2_9PROT</name>
<dbReference type="Pfam" id="PF13560">
    <property type="entry name" value="HTH_31"/>
    <property type="match status" value="1"/>
</dbReference>
<dbReference type="Gene3D" id="1.10.260.40">
    <property type="entry name" value="lambda repressor-like DNA-binding domains"/>
    <property type="match status" value="1"/>
</dbReference>
<dbReference type="SMART" id="SM00530">
    <property type="entry name" value="HTH_XRE"/>
    <property type="match status" value="1"/>
</dbReference>
<dbReference type="Proteomes" id="UP001524547">
    <property type="component" value="Unassembled WGS sequence"/>
</dbReference>
<feature type="domain" description="HTH cro/C1-type" evidence="1">
    <location>
        <begin position="30"/>
        <end position="70"/>
    </location>
</feature>
<dbReference type="RefSeq" id="WP_422921254.1">
    <property type="nucleotide sequence ID" value="NZ_JAMZEJ010000012.1"/>
</dbReference>
<dbReference type="PROSITE" id="PS50943">
    <property type="entry name" value="HTH_CROC1"/>
    <property type="match status" value="1"/>
</dbReference>
<accession>A0ABT1W4I2</accession>
<dbReference type="SUPFAM" id="SSF47413">
    <property type="entry name" value="lambda repressor-like DNA-binding domains"/>
    <property type="match status" value="1"/>
</dbReference>
<organism evidence="2 3">
    <name type="scientific">Rhizosaccharibacter radicis</name>
    <dbReference type="NCBI Taxonomy" id="2782605"/>
    <lineage>
        <taxon>Bacteria</taxon>
        <taxon>Pseudomonadati</taxon>
        <taxon>Pseudomonadota</taxon>
        <taxon>Alphaproteobacteria</taxon>
        <taxon>Acetobacterales</taxon>
        <taxon>Acetobacteraceae</taxon>
        <taxon>Rhizosaccharibacter</taxon>
    </lineage>
</organism>
<evidence type="ECO:0000313" key="3">
    <source>
        <dbReference type="Proteomes" id="UP001524547"/>
    </source>
</evidence>
<comment type="caution">
    <text evidence="2">The sequence shown here is derived from an EMBL/GenBank/DDBJ whole genome shotgun (WGS) entry which is preliminary data.</text>
</comment>
<protein>
    <submittedName>
        <fullName evidence="2">Helix-turn-helix domain-containing protein</fullName>
    </submittedName>
</protein>
<gene>
    <name evidence="2" type="ORF">NFI88_16820</name>
</gene>
<dbReference type="InterPro" id="IPR010982">
    <property type="entry name" value="Lambda_DNA-bd_dom_sf"/>
</dbReference>
<dbReference type="CDD" id="cd00093">
    <property type="entry name" value="HTH_XRE"/>
    <property type="match status" value="1"/>
</dbReference>
<evidence type="ECO:0000313" key="2">
    <source>
        <dbReference type="EMBL" id="MCQ8242490.1"/>
    </source>
</evidence>
<dbReference type="EMBL" id="JAMZEJ010000012">
    <property type="protein sequence ID" value="MCQ8242490.1"/>
    <property type="molecule type" value="Genomic_DNA"/>
</dbReference>
<keyword evidence="3" id="KW-1185">Reference proteome</keyword>
<evidence type="ECO:0000259" key="1">
    <source>
        <dbReference type="PROSITE" id="PS50943"/>
    </source>
</evidence>
<dbReference type="InterPro" id="IPR001387">
    <property type="entry name" value="Cro/C1-type_HTH"/>
</dbReference>
<sequence length="87" mass="10015">MVRNGTAVDQDVGRQIQICRLFQRFDRTHLAERLQVDPGLIDRWEQGQERIPPAMLIRLAEVLRVRPSQLFALALSDSEEAGFEKGR</sequence>